<feature type="region of interest" description="Disordered" evidence="1">
    <location>
        <begin position="845"/>
        <end position="886"/>
    </location>
</feature>
<name>A0A1J4L5V1_9EUKA</name>
<dbReference type="PROSITE" id="PS51450">
    <property type="entry name" value="LRR"/>
    <property type="match status" value="1"/>
</dbReference>
<dbReference type="OrthoDB" id="18598at2759"/>
<organism evidence="2 3">
    <name type="scientific">Tritrichomonas foetus</name>
    <dbReference type="NCBI Taxonomy" id="1144522"/>
    <lineage>
        <taxon>Eukaryota</taxon>
        <taxon>Metamonada</taxon>
        <taxon>Parabasalia</taxon>
        <taxon>Tritrichomonadida</taxon>
        <taxon>Tritrichomonadidae</taxon>
        <taxon>Tritrichomonas</taxon>
    </lineage>
</organism>
<dbReference type="VEuPathDB" id="TrichDB:TRFO_41028"/>
<comment type="caution">
    <text evidence="2">The sequence shown here is derived from an EMBL/GenBank/DDBJ whole genome shotgun (WGS) entry which is preliminary data.</text>
</comment>
<dbReference type="SUPFAM" id="SSF52047">
    <property type="entry name" value="RNI-like"/>
    <property type="match status" value="2"/>
</dbReference>
<dbReference type="GO" id="GO:0016477">
    <property type="term" value="P:cell migration"/>
    <property type="evidence" value="ECO:0007669"/>
    <property type="project" value="TreeGrafter"/>
</dbReference>
<accession>A0A1J4L5V1</accession>
<dbReference type="InterPro" id="IPR051279">
    <property type="entry name" value="PP1-Reg/Actin-Interact_Protein"/>
</dbReference>
<keyword evidence="3" id="KW-1185">Reference proteome</keyword>
<sequence length="886" mass="101530">MISQNHSLFIITEQNESRTRKKFNYHLTEQDKAQVCELVPLSQRKIHMAVRAFIIFDAQNIKKGVAAISEHMLVIFKRTLFKKLVMVTSIHQIRIISLESINKHTIIIRTKNHVITIKNPVAMRFARNLVRNYIFSTLSLPRKKQMKIIAHDHSEFPPFFPDISPSQMIQFSYNSYCTLYHTFYNHHVIKLFHKYISTGNSIIDFSLLPLSVFDLTFSKALILKPIFSSFKYSPFITGIQCQNVNRPDILKAVGEFLEHNTLVNILCLTGCNITAGGKELGNAIERNQNVNLQFIDLSDNKIDDISFFVSSLAYISSPLFYLNLNGIYINLESTKTLFNCLRRNSHLFKMTNLMINNSTINKEVCSIFTAHIQRMVQINNNVLTHLDLGCISSGAKRLFIAFANHKVPLECLKIAGSKLDDDDLSHLYIFLSNSTCLQELDVSDIKMKMKSLVKLINSIQNNENIKTFTLHLNSLKLNGSRLAKFIECFNYFKPLKFTGLGLENNDLKTEDLHDLIKLFHKMINLSWLNLSNNFSTSMKNIELEIANLLSIPRLDFLALRGSSKRAISKPTIKLFMETLLRSDRQIGIDLRYNSFSDKCVRSFIDLFNENKFTEFYIDGLKPRKSSTMANFCRAAAGSEALLSFIFPTVDIYNLMSTVKKKNYRRSIIRLDTARVQLLLKIMYNQTRNGYHSNLSFRKIPELDLLIDEATMQMNNILTTFRPNFHSVIAEILGLPLPFQKAGQHARDGGPEEEWVDTDLAADLYNAPGGLIIEDDLVNNNTLQYNSLCIRRPGATMSFQIPDSINDLLNQSHMAHSEQNVDNNTIMYDLNDQECSISREKMLSMASKSPSIASNPSSEESETHSFIRLSQPELMEEEEEEYNIYSE</sequence>
<reference evidence="2" key="1">
    <citation type="submission" date="2016-10" db="EMBL/GenBank/DDBJ databases">
        <authorList>
            <person name="Benchimol M."/>
            <person name="Almeida L.G."/>
            <person name="Vasconcelos A.T."/>
            <person name="Perreira-Neves A."/>
            <person name="Rosa I.A."/>
            <person name="Tasca T."/>
            <person name="Bogo M.R."/>
            <person name="de Souza W."/>
        </authorList>
    </citation>
    <scope>NUCLEOTIDE SEQUENCE [LARGE SCALE GENOMIC DNA]</scope>
    <source>
        <strain evidence="2">K</strain>
    </source>
</reference>
<dbReference type="GO" id="GO:0030027">
    <property type="term" value="C:lamellipodium"/>
    <property type="evidence" value="ECO:0007669"/>
    <property type="project" value="TreeGrafter"/>
</dbReference>
<dbReference type="GO" id="GO:0034315">
    <property type="term" value="P:regulation of Arp2/3 complex-mediated actin nucleation"/>
    <property type="evidence" value="ECO:0007669"/>
    <property type="project" value="TreeGrafter"/>
</dbReference>
<evidence type="ECO:0000313" key="2">
    <source>
        <dbReference type="EMBL" id="OHT17388.1"/>
    </source>
</evidence>
<dbReference type="AlphaFoldDB" id="A0A1J4L5V1"/>
<feature type="compositionally biased region" description="Low complexity" evidence="1">
    <location>
        <begin position="845"/>
        <end position="857"/>
    </location>
</feature>
<proteinExistence type="predicted"/>
<dbReference type="Gene3D" id="3.80.10.10">
    <property type="entry name" value="Ribonuclease Inhibitor"/>
    <property type="match status" value="1"/>
</dbReference>
<protein>
    <recommendedName>
        <fullName evidence="4">Leucine Rich Repeat family protein</fullName>
    </recommendedName>
</protein>
<dbReference type="GO" id="GO:0005886">
    <property type="term" value="C:plasma membrane"/>
    <property type="evidence" value="ECO:0007669"/>
    <property type="project" value="TreeGrafter"/>
</dbReference>
<dbReference type="InterPro" id="IPR001611">
    <property type="entry name" value="Leu-rich_rpt"/>
</dbReference>
<dbReference type="PANTHER" id="PTHR24112:SF66">
    <property type="entry name" value="LEUCINE-RICH REPEAT, ISOFORM F"/>
    <property type="match status" value="1"/>
</dbReference>
<gene>
    <name evidence="2" type="ORF">TRFO_41028</name>
</gene>
<dbReference type="Proteomes" id="UP000179807">
    <property type="component" value="Unassembled WGS sequence"/>
</dbReference>
<dbReference type="EMBL" id="MLAK01000006">
    <property type="protein sequence ID" value="OHT17388.1"/>
    <property type="molecule type" value="Genomic_DNA"/>
</dbReference>
<dbReference type="InterPro" id="IPR032675">
    <property type="entry name" value="LRR_dom_sf"/>
</dbReference>
<feature type="compositionally biased region" description="Acidic residues" evidence="1">
    <location>
        <begin position="873"/>
        <end position="886"/>
    </location>
</feature>
<evidence type="ECO:0000256" key="1">
    <source>
        <dbReference type="SAM" id="MobiDB-lite"/>
    </source>
</evidence>
<dbReference type="RefSeq" id="XP_068370524.1">
    <property type="nucleotide sequence ID" value="XM_068513544.1"/>
</dbReference>
<evidence type="ECO:0000313" key="3">
    <source>
        <dbReference type="Proteomes" id="UP000179807"/>
    </source>
</evidence>
<dbReference type="GeneID" id="94848248"/>
<evidence type="ECO:0008006" key="4">
    <source>
        <dbReference type="Google" id="ProtNLM"/>
    </source>
</evidence>
<dbReference type="PANTHER" id="PTHR24112">
    <property type="entry name" value="LEUCINE-RICH REPEAT, ISOFORM F-RELATED"/>
    <property type="match status" value="1"/>
</dbReference>